<gene>
    <name evidence="2" type="ORF">SAMN04487819_116102</name>
</gene>
<feature type="region of interest" description="Disordered" evidence="1">
    <location>
        <begin position="146"/>
        <end position="167"/>
    </location>
</feature>
<dbReference type="Proteomes" id="UP000198716">
    <property type="component" value="Unassembled WGS sequence"/>
</dbReference>
<keyword evidence="3" id="KW-1185">Reference proteome</keyword>
<reference evidence="3" key="1">
    <citation type="submission" date="2016-10" db="EMBL/GenBank/DDBJ databases">
        <authorList>
            <person name="Varghese N."/>
            <person name="Submissions S."/>
        </authorList>
    </citation>
    <scope>NUCLEOTIDE SEQUENCE [LARGE SCALE GENOMIC DNA]</scope>
    <source>
        <strain evidence="3">DSM 45004</strain>
    </source>
</reference>
<sequence length="206" mass="23511">MTTTDQTTEHEQLRQRLCATLELSANTDVDALVRIVSDIAATRTAQNQLIATDRQRAETAAGLRLELREVRRRAGSWFHVAKYLVRQRNRAREQRDAARDQRNQACRGTAAAFEQAAELRAELTETRKRLDRVGQQRDLWAAAADEHQQRADRAEQRARQFRAERDGARQRAEALHLSLTAALGRDPDSPRVLDRLRRLVRRGASG</sequence>
<dbReference type="EMBL" id="FOMZ01000016">
    <property type="protein sequence ID" value="SFE55482.1"/>
    <property type="molecule type" value="Genomic_DNA"/>
</dbReference>
<accession>A0A1I2BGY8</accession>
<organism evidence="2 3">
    <name type="scientific">Actinopolyspora alba</name>
    <dbReference type="NCBI Taxonomy" id="673379"/>
    <lineage>
        <taxon>Bacteria</taxon>
        <taxon>Bacillati</taxon>
        <taxon>Actinomycetota</taxon>
        <taxon>Actinomycetes</taxon>
        <taxon>Actinopolysporales</taxon>
        <taxon>Actinopolysporaceae</taxon>
        <taxon>Actinopolyspora</taxon>
        <taxon>Actinopolyspora alba group</taxon>
    </lineage>
</organism>
<protein>
    <submittedName>
        <fullName evidence="2">Uncharacterized protein</fullName>
    </submittedName>
</protein>
<proteinExistence type="predicted"/>
<evidence type="ECO:0000256" key="1">
    <source>
        <dbReference type="SAM" id="MobiDB-lite"/>
    </source>
</evidence>
<evidence type="ECO:0000313" key="2">
    <source>
        <dbReference type="EMBL" id="SFE55482.1"/>
    </source>
</evidence>
<dbReference type="RefSeq" id="WP_092929290.1">
    <property type="nucleotide sequence ID" value="NZ_FOMZ01000016.1"/>
</dbReference>
<dbReference type="AlphaFoldDB" id="A0A1I2BGY8"/>
<name>A0A1I2BGY8_9ACTN</name>
<evidence type="ECO:0000313" key="3">
    <source>
        <dbReference type="Proteomes" id="UP000198716"/>
    </source>
</evidence>